<evidence type="ECO:0000313" key="3">
    <source>
        <dbReference type="Proteomes" id="UP000655225"/>
    </source>
</evidence>
<dbReference type="OrthoDB" id="661680at2759"/>
<sequence length="125" mass="14029">MVVNDKDGKVSKRKKKKVSYGDEVEGFAEDSGKKSGGDPKNQLFQRDVWSEDDEIVILKAKKDEDRTFTKPHEQKAFELSKKIWGGKDGDVEDDHIKANGKAEKKKKVSDEVVVPKPEVLAVSEV</sequence>
<feature type="region of interest" description="Disordered" evidence="1">
    <location>
        <begin position="1"/>
        <end position="43"/>
    </location>
</feature>
<comment type="caution">
    <text evidence="2">The sequence shown here is derived from an EMBL/GenBank/DDBJ whole genome shotgun (WGS) entry which is preliminary data.</text>
</comment>
<feature type="compositionally biased region" description="Basic and acidic residues" evidence="1">
    <location>
        <begin position="1"/>
        <end position="10"/>
    </location>
</feature>
<proteinExistence type="predicted"/>
<keyword evidence="3" id="KW-1185">Reference proteome</keyword>
<reference evidence="2 3" key="1">
    <citation type="submission" date="2020-04" db="EMBL/GenBank/DDBJ databases">
        <title>Plant Genome Project.</title>
        <authorList>
            <person name="Zhang R.-G."/>
        </authorList>
    </citation>
    <scope>NUCLEOTIDE SEQUENCE [LARGE SCALE GENOMIC DNA]</scope>
    <source>
        <strain evidence="2">YNK0</strain>
        <tissue evidence="2">Leaf</tissue>
    </source>
</reference>
<name>A0A834YGU3_TETSI</name>
<dbReference type="AlphaFoldDB" id="A0A834YGU3"/>
<protein>
    <submittedName>
        <fullName evidence="2">Uncharacterized protein</fullName>
    </submittedName>
</protein>
<gene>
    <name evidence="2" type="ORF">HHK36_028778</name>
</gene>
<evidence type="ECO:0000256" key="1">
    <source>
        <dbReference type="SAM" id="MobiDB-lite"/>
    </source>
</evidence>
<organism evidence="2 3">
    <name type="scientific">Tetracentron sinense</name>
    <name type="common">Spur-leaf</name>
    <dbReference type="NCBI Taxonomy" id="13715"/>
    <lineage>
        <taxon>Eukaryota</taxon>
        <taxon>Viridiplantae</taxon>
        <taxon>Streptophyta</taxon>
        <taxon>Embryophyta</taxon>
        <taxon>Tracheophyta</taxon>
        <taxon>Spermatophyta</taxon>
        <taxon>Magnoliopsida</taxon>
        <taxon>Trochodendrales</taxon>
        <taxon>Trochodendraceae</taxon>
        <taxon>Tetracentron</taxon>
    </lineage>
</organism>
<accession>A0A834YGU3</accession>
<dbReference type="EMBL" id="JABCRI010000022">
    <property type="protein sequence ID" value="KAF8379344.1"/>
    <property type="molecule type" value="Genomic_DNA"/>
</dbReference>
<evidence type="ECO:0000313" key="2">
    <source>
        <dbReference type="EMBL" id="KAF8379344.1"/>
    </source>
</evidence>
<dbReference type="Proteomes" id="UP000655225">
    <property type="component" value="Unassembled WGS sequence"/>
</dbReference>